<evidence type="ECO:0000256" key="2">
    <source>
        <dbReference type="ARBA" id="ARBA00022448"/>
    </source>
</evidence>
<evidence type="ECO:0000256" key="6">
    <source>
        <dbReference type="ARBA" id="ARBA00023136"/>
    </source>
</evidence>
<keyword evidence="10" id="KW-1185">Reference proteome</keyword>
<evidence type="ECO:0000256" key="7">
    <source>
        <dbReference type="RuleBase" id="RU363032"/>
    </source>
</evidence>
<dbReference type="STRING" id="1844972.A7K91_12025"/>
<evidence type="ECO:0000313" key="10">
    <source>
        <dbReference type="Proteomes" id="UP000092024"/>
    </source>
</evidence>
<dbReference type="OrthoDB" id="9788108at2"/>
<comment type="subcellular location">
    <subcellularLocation>
        <location evidence="1 7">Cell membrane</location>
        <topology evidence="1 7">Multi-pass membrane protein</topology>
    </subcellularLocation>
</comment>
<organism evidence="9 10">
    <name type="scientific">Paenibacillus oryzae</name>
    <dbReference type="NCBI Taxonomy" id="1844972"/>
    <lineage>
        <taxon>Bacteria</taxon>
        <taxon>Bacillati</taxon>
        <taxon>Bacillota</taxon>
        <taxon>Bacilli</taxon>
        <taxon>Bacillales</taxon>
        <taxon>Paenibacillaceae</taxon>
        <taxon>Paenibacillus</taxon>
    </lineage>
</organism>
<evidence type="ECO:0000256" key="5">
    <source>
        <dbReference type="ARBA" id="ARBA00022989"/>
    </source>
</evidence>
<keyword evidence="4 7" id="KW-0812">Transmembrane</keyword>
<evidence type="ECO:0000313" key="9">
    <source>
        <dbReference type="EMBL" id="OBR64252.1"/>
    </source>
</evidence>
<feature type="domain" description="ABC transmembrane type-1" evidence="8">
    <location>
        <begin position="76"/>
        <end position="275"/>
    </location>
</feature>
<dbReference type="PANTHER" id="PTHR43227:SF3">
    <property type="entry name" value="BINDING-PROTEIN-DEPENDENT TRANSPORT SYSTEMS INNER MEMBRANE COMPONENT"/>
    <property type="match status" value="1"/>
</dbReference>
<evidence type="ECO:0000259" key="8">
    <source>
        <dbReference type="PROSITE" id="PS50928"/>
    </source>
</evidence>
<keyword evidence="2 7" id="KW-0813">Transport</keyword>
<dbReference type="PROSITE" id="PS50928">
    <property type="entry name" value="ABC_TM1"/>
    <property type="match status" value="1"/>
</dbReference>
<evidence type="ECO:0000256" key="4">
    <source>
        <dbReference type="ARBA" id="ARBA00022692"/>
    </source>
</evidence>
<feature type="transmembrane region" description="Helical" evidence="7">
    <location>
        <begin position="12"/>
        <end position="32"/>
    </location>
</feature>
<dbReference type="AlphaFoldDB" id="A0A1A5YFA1"/>
<feature type="transmembrane region" description="Helical" evidence="7">
    <location>
        <begin position="83"/>
        <end position="102"/>
    </location>
</feature>
<dbReference type="CDD" id="cd06261">
    <property type="entry name" value="TM_PBP2"/>
    <property type="match status" value="1"/>
</dbReference>
<gene>
    <name evidence="9" type="ORF">A7K91_12025</name>
</gene>
<comment type="similarity">
    <text evidence="7">Belongs to the binding-protein-dependent transport system permease family.</text>
</comment>
<dbReference type="InterPro" id="IPR050809">
    <property type="entry name" value="UgpAE/MalFG_permease"/>
</dbReference>
<dbReference type="InterPro" id="IPR000515">
    <property type="entry name" value="MetI-like"/>
</dbReference>
<dbReference type="Proteomes" id="UP000092024">
    <property type="component" value="Unassembled WGS sequence"/>
</dbReference>
<comment type="caution">
    <text evidence="9">The sequence shown here is derived from an EMBL/GenBank/DDBJ whole genome shotgun (WGS) entry which is preliminary data.</text>
</comment>
<keyword evidence="5 7" id="KW-1133">Transmembrane helix</keyword>
<feature type="transmembrane region" description="Helical" evidence="7">
    <location>
        <begin position="254"/>
        <end position="279"/>
    </location>
</feature>
<dbReference type="GO" id="GO:0005886">
    <property type="term" value="C:plasma membrane"/>
    <property type="evidence" value="ECO:0007669"/>
    <property type="project" value="UniProtKB-SubCell"/>
</dbReference>
<dbReference type="PANTHER" id="PTHR43227">
    <property type="entry name" value="BLL4140 PROTEIN"/>
    <property type="match status" value="1"/>
</dbReference>
<evidence type="ECO:0000256" key="1">
    <source>
        <dbReference type="ARBA" id="ARBA00004651"/>
    </source>
</evidence>
<dbReference type="Pfam" id="PF00528">
    <property type="entry name" value="BPD_transp_1"/>
    <property type="match status" value="1"/>
</dbReference>
<sequence>MKWKLNMRWRHFLEGYSFVGLWIAGFFLFMAIPLGRSLYYSFQELKTSREGLIAEYVGTLHFRAAFTVDVNFLPLLRETMTTMLSHVPLVLVFAMICALLLNRHARGRMFFRGIFFLPVIIASGTILKKLMEQGAAQLPIFMQYDLYSKLRLFIPGDGLVTLLEYSDSLTLVMWDSGVQILIFLAGLQTISPQLYEAAKCDGATKWESFWKITFPMILPMVFVNTLFTMVNSFTKADNGVMNHLRTVVFSNNNYGYGSALGWIYFMMIFMLLGIVFLLFRKSLTSMEGRG</sequence>
<dbReference type="RefSeq" id="WP_068684733.1">
    <property type="nucleotide sequence ID" value="NZ_LYPA01000065.1"/>
</dbReference>
<name>A0A1A5YFA1_9BACL</name>
<keyword evidence="6 7" id="KW-0472">Membrane</keyword>
<keyword evidence="3" id="KW-1003">Cell membrane</keyword>
<dbReference type="InterPro" id="IPR035906">
    <property type="entry name" value="MetI-like_sf"/>
</dbReference>
<evidence type="ECO:0000256" key="3">
    <source>
        <dbReference type="ARBA" id="ARBA00022475"/>
    </source>
</evidence>
<dbReference type="SUPFAM" id="SSF161098">
    <property type="entry name" value="MetI-like"/>
    <property type="match status" value="1"/>
</dbReference>
<accession>A0A1A5YFA1</accession>
<dbReference type="EMBL" id="LYPA01000065">
    <property type="protein sequence ID" value="OBR64252.1"/>
    <property type="molecule type" value="Genomic_DNA"/>
</dbReference>
<feature type="transmembrane region" description="Helical" evidence="7">
    <location>
        <begin position="212"/>
        <end position="234"/>
    </location>
</feature>
<feature type="transmembrane region" description="Helical" evidence="7">
    <location>
        <begin position="109"/>
        <end position="127"/>
    </location>
</feature>
<proteinExistence type="inferred from homology"/>
<feature type="transmembrane region" description="Helical" evidence="7">
    <location>
        <begin position="171"/>
        <end position="191"/>
    </location>
</feature>
<reference evidence="9 10" key="1">
    <citation type="submission" date="2016-05" db="EMBL/GenBank/DDBJ databases">
        <title>Paenibacillus oryzae. sp. nov., isolated from the rice root.</title>
        <authorList>
            <person name="Zhang J."/>
            <person name="Zhang X."/>
        </authorList>
    </citation>
    <scope>NUCLEOTIDE SEQUENCE [LARGE SCALE GENOMIC DNA]</scope>
    <source>
        <strain evidence="9 10">1DrF-4</strain>
    </source>
</reference>
<dbReference type="GO" id="GO:0055085">
    <property type="term" value="P:transmembrane transport"/>
    <property type="evidence" value="ECO:0007669"/>
    <property type="project" value="InterPro"/>
</dbReference>
<dbReference type="Gene3D" id="1.10.3720.10">
    <property type="entry name" value="MetI-like"/>
    <property type="match status" value="1"/>
</dbReference>
<protein>
    <recommendedName>
        <fullName evidence="8">ABC transmembrane type-1 domain-containing protein</fullName>
    </recommendedName>
</protein>